<dbReference type="PANTHER" id="PTHR33908:SF11">
    <property type="entry name" value="MEMBRANE PROTEIN"/>
    <property type="match status" value="1"/>
</dbReference>
<evidence type="ECO:0000256" key="1">
    <source>
        <dbReference type="ARBA" id="ARBA00004651"/>
    </source>
</evidence>
<sequence>MWLLLLVVAFAIRAHDFGNPVIHVDEQYYLLVGDRMLHGALPYVDFWDRKPPGLFLLFAAIRLLPGDGILAYQIVATLFAAATAGTITVAAGRLGARPVGGVAAALAYLVWLGFLSGRGGQSPVFYNLFMALAGTLMLRLPTLAREGRRRTILGQGAAACLLAGLAIQTKYTPVVEGACFGLAHLFYLRRAGAGWAATAGAGLCWALLGMAPTVAAIIGYHALGPVAFDAFWFSNFASVALRRGYPAAKIAGRLAGTAAQLSPFLACVAALLHGAPRPERTLALGWLVAALIGFAMIGAFFDHYALPLLVPLAILAAPVLGRSRAALAGMALAAGILGGFHGVTEPDDRAAARAVAQVIARHSGQGCPYVFAGDAILYHLAHACVPTAYAFPSTLAYAAEQGATGIDEAAEVRRIMARRPPVVVTMDPPLSAWNASSLAVMQPLLAREYRLVLVRPREDSRLLVYVRRQAAVAP</sequence>
<dbReference type="GO" id="GO:0016763">
    <property type="term" value="F:pentosyltransferase activity"/>
    <property type="evidence" value="ECO:0007669"/>
    <property type="project" value="TreeGrafter"/>
</dbReference>
<keyword evidence="6 8" id="KW-1133">Transmembrane helix</keyword>
<feature type="transmembrane region" description="Helical" evidence="8">
    <location>
        <begin position="99"/>
        <end position="117"/>
    </location>
</feature>
<dbReference type="EMBL" id="QENQ01000001">
    <property type="protein sequence ID" value="PVX31306.1"/>
    <property type="molecule type" value="Genomic_DNA"/>
</dbReference>
<evidence type="ECO:0000256" key="7">
    <source>
        <dbReference type="ARBA" id="ARBA00023136"/>
    </source>
</evidence>
<keyword evidence="5 8" id="KW-0812">Transmembrane</keyword>
<comment type="subcellular location">
    <subcellularLocation>
        <location evidence="1">Cell membrane</location>
        <topology evidence="1">Multi-pass membrane protein</topology>
    </subcellularLocation>
</comment>
<gene>
    <name evidence="9" type="ORF">DD559_03685</name>
</gene>
<evidence type="ECO:0000256" key="2">
    <source>
        <dbReference type="ARBA" id="ARBA00022475"/>
    </source>
</evidence>
<reference evidence="9 10" key="1">
    <citation type="submission" date="2018-05" db="EMBL/GenBank/DDBJ databases">
        <title>Description of Sphingomonas pokkalii sp nov, isolated from the rhizosphere of saline tolerant pokkali rice and its draft genome analysis.</title>
        <authorList>
            <person name="Menon R."/>
            <person name="Kumari S."/>
            <person name="Rameshkumar N."/>
        </authorList>
    </citation>
    <scope>NUCLEOTIDE SEQUENCE [LARGE SCALE GENOMIC DNA]</scope>
    <source>
        <strain evidence="9 10">L3B27</strain>
    </source>
</reference>
<dbReference type="PANTHER" id="PTHR33908">
    <property type="entry name" value="MANNOSYLTRANSFERASE YKCB-RELATED"/>
    <property type="match status" value="1"/>
</dbReference>
<evidence type="ECO:0000256" key="8">
    <source>
        <dbReference type="SAM" id="Phobius"/>
    </source>
</evidence>
<organism evidence="9 10">
    <name type="scientific">Sphingomonas pokkalii</name>
    <dbReference type="NCBI Taxonomy" id="2175090"/>
    <lineage>
        <taxon>Bacteria</taxon>
        <taxon>Pseudomonadati</taxon>
        <taxon>Pseudomonadota</taxon>
        <taxon>Alphaproteobacteria</taxon>
        <taxon>Sphingomonadales</taxon>
        <taxon>Sphingomonadaceae</taxon>
        <taxon>Sphingomonas</taxon>
    </lineage>
</organism>
<evidence type="ECO:0008006" key="11">
    <source>
        <dbReference type="Google" id="ProtNLM"/>
    </source>
</evidence>
<evidence type="ECO:0000256" key="3">
    <source>
        <dbReference type="ARBA" id="ARBA00022676"/>
    </source>
</evidence>
<evidence type="ECO:0000256" key="4">
    <source>
        <dbReference type="ARBA" id="ARBA00022679"/>
    </source>
</evidence>
<keyword evidence="10" id="KW-1185">Reference proteome</keyword>
<comment type="caution">
    <text evidence="9">The sequence shown here is derived from an EMBL/GenBank/DDBJ whole genome shotgun (WGS) entry which is preliminary data.</text>
</comment>
<dbReference type="InterPro" id="IPR050297">
    <property type="entry name" value="LipidA_mod_glycosyltrf_83"/>
</dbReference>
<evidence type="ECO:0000256" key="6">
    <source>
        <dbReference type="ARBA" id="ARBA00022989"/>
    </source>
</evidence>
<feature type="transmembrane region" description="Helical" evidence="8">
    <location>
        <begin position="284"/>
        <end position="305"/>
    </location>
</feature>
<keyword evidence="2" id="KW-1003">Cell membrane</keyword>
<feature type="transmembrane region" description="Helical" evidence="8">
    <location>
        <begin position="325"/>
        <end position="343"/>
    </location>
</feature>
<feature type="transmembrane region" description="Helical" evidence="8">
    <location>
        <begin position="70"/>
        <end position="92"/>
    </location>
</feature>
<dbReference type="Proteomes" id="UP000245890">
    <property type="component" value="Unassembled WGS sequence"/>
</dbReference>
<dbReference type="OrthoDB" id="345761at2"/>
<name>A0A2U0SIX9_9SPHN</name>
<evidence type="ECO:0000313" key="9">
    <source>
        <dbReference type="EMBL" id="PVX31306.1"/>
    </source>
</evidence>
<protein>
    <recommendedName>
        <fullName evidence="11">Glycosyltransferase RgtA/B/C/D-like domain-containing protein</fullName>
    </recommendedName>
</protein>
<feature type="transmembrane region" description="Helical" evidence="8">
    <location>
        <begin position="152"/>
        <end position="171"/>
    </location>
</feature>
<dbReference type="GO" id="GO:0009103">
    <property type="term" value="P:lipopolysaccharide biosynthetic process"/>
    <property type="evidence" value="ECO:0007669"/>
    <property type="project" value="UniProtKB-ARBA"/>
</dbReference>
<evidence type="ECO:0000256" key="5">
    <source>
        <dbReference type="ARBA" id="ARBA00022692"/>
    </source>
</evidence>
<keyword evidence="3" id="KW-0328">Glycosyltransferase</keyword>
<feature type="transmembrane region" description="Helical" evidence="8">
    <location>
        <begin position="123"/>
        <end position="140"/>
    </location>
</feature>
<dbReference type="GO" id="GO:0005886">
    <property type="term" value="C:plasma membrane"/>
    <property type="evidence" value="ECO:0007669"/>
    <property type="project" value="UniProtKB-SubCell"/>
</dbReference>
<feature type="transmembrane region" description="Helical" evidence="8">
    <location>
        <begin position="254"/>
        <end position="272"/>
    </location>
</feature>
<proteinExistence type="predicted"/>
<accession>A0A2U0SIX9</accession>
<evidence type="ECO:0000313" key="10">
    <source>
        <dbReference type="Proteomes" id="UP000245890"/>
    </source>
</evidence>
<dbReference type="AlphaFoldDB" id="A0A2U0SIX9"/>
<keyword evidence="4" id="KW-0808">Transferase</keyword>
<keyword evidence="7 8" id="KW-0472">Membrane</keyword>